<keyword evidence="2" id="KW-0479">Metal-binding</keyword>
<proteinExistence type="predicted"/>
<dbReference type="GO" id="GO:0046872">
    <property type="term" value="F:metal ion binding"/>
    <property type="evidence" value="ECO:0007669"/>
    <property type="project" value="UniProtKB-KW"/>
</dbReference>
<dbReference type="Pfam" id="PF07687">
    <property type="entry name" value="M20_dimer"/>
    <property type="match status" value="1"/>
</dbReference>
<feature type="domain" description="Peptidase M20 dimerisation" evidence="6">
    <location>
        <begin position="168"/>
        <end position="251"/>
    </location>
</feature>
<dbReference type="InterPro" id="IPR001261">
    <property type="entry name" value="ArgE/DapE_CS"/>
</dbReference>
<dbReference type="InterPro" id="IPR002933">
    <property type="entry name" value="Peptidase_M20"/>
</dbReference>
<keyword evidence="3" id="KW-0378">Hydrolase</keyword>
<dbReference type="InterPro" id="IPR017150">
    <property type="entry name" value="Pept_M20_glutamate_carboxypep"/>
</dbReference>
<feature type="active site" evidence="5">
    <location>
        <position position="73"/>
    </location>
</feature>
<feature type="active site" description="Proton acceptor" evidence="5">
    <location>
        <position position="134"/>
    </location>
</feature>
<name>A0A9X7W3G5_9BACL</name>
<dbReference type="PIRSF" id="PIRSF037238">
    <property type="entry name" value="Carboxypeptidase_G2"/>
    <property type="match status" value="1"/>
</dbReference>
<evidence type="ECO:0000256" key="2">
    <source>
        <dbReference type="ARBA" id="ARBA00022723"/>
    </source>
</evidence>
<dbReference type="GO" id="GO:0016787">
    <property type="term" value="F:hydrolase activity"/>
    <property type="evidence" value="ECO:0007669"/>
    <property type="project" value="UniProtKB-KW"/>
</dbReference>
<dbReference type="PANTHER" id="PTHR43808:SF9">
    <property type="entry name" value="BLL0789 PROTEIN"/>
    <property type="match status" value="1"/>
</dbReference>
<dbReference type="EMBL" id="CP071182">
    <property type="protein sequence ID" value="QSO50053.1"/>
    <property type="molecule type" value="Genomic_DNA"/>
</dbReference>
<dbReference type="Proteomes" id="UP000663505">
    <property type="component" value="Chromosome"/>
</dbReference>
<keyword evidence="8" id="KW-1185">Reference proteome</keyword>
<evidence type="ECO:0000256" key="1">
    <source>
        <dbReference type="ARBA" id="ARBA00001947"/>
    </source>
</evidence>
<keyword evidence="4" id="KW-0862">Zinc</keyword>
<evidence type="ECO:0000259" key="6">
    <source>
        <dbReference type="Pfam" id="PF07687"/>
    </source>
</evidence>
<reference evidence="7 8" key="1">
    <citation type="submission" date="2021-02" db="EMBL/GenBank/DDBJ databases">
        <title>Alicyclobacillus curvatus sp. nov. and Alicyclobacillus mengziensis sp. nov., two acidophilic bacteria isolated from acid mine drainage.</title>
        <authorList>
            <person name="Huang Y."/>
        </authorList>
    </citation>
    <scope>NUCLEOTIDE SEQUENCE [LARGE SCALE GENOMIC DNA]</scope>
    <source>
        <strain evidence="7 8">S30H14</strain>
    </source>
</reference>
<dbReference type="Gene3D" id="3.40.630.10">
    <property type="entry name" value="Zn peptidases"/>
    <property type="match status" value="1"/>
</dbReference>
<dbReference type="SUPFAM" id="SSF53187">
    <property type="entry name" value="Zn-dependent exopeptidases"/>
    <property type="match status" value="1"/>
</dbReference>
<dbReference type="InterPro" id="IPR050072">
    <property type="entry name" value="Peptidase_M20A"/>
</dbReference>
<sequence length="368" mass="38906">MLSDLETFVCTETPSTDKQRLDEFSAFLREYAESFGGQVEVIPASGNGNHLRIKWGMDDKAASKQILLVGHFDTVWAAGTLETMPFAVHPDGRVTGPGVFDMKGGLVQGFWAIRALQEVTGKVPPLVFICNSDEEIGSHSSRSLIEEEAKKSTAAFILESSMNGDLKTARKGVGIYRVEAEGKAAHAGLDPLAGVSAIEELARQILFLHEQTDISVGTTVNVGIISGGTRSNVTAPYASAEVDVRVVSTAEALRMNQLMLGLSPYNPGAKVKVTGGINRPPMERTEATARLFEVARWAAADLGFAVNEVAVGGGSDGNFCAAVGTPVLDGLGPVGGGAHAAHEHLMADDMPKRAALLAELIQHVGQDE</sequence>
<accession>A0A9X7W3G5</accession>
<protein>
    <submittedName>
        <fullName evidence="7">M20 family metallopeptidase</fullName>
    </submittedName>
</protein>
<dbReference type="AlphaFoldDB" id="A0A9X7W3G5"/>
<dbReference type="PANTHER" id="PTHR43808">
    <property type="entry name" value="ACETYLORNITHINE DEACETYLASE"/>
    <property type="match status" value="1"/>
</dbReference>
<organism evidence="7 8">
    <name type="scientific">Alicyclobacillus mengziensis</name>
    <dbReference type="NCBI Taxonomy" id="2931921"/>
    <lineage>
        <taxon>Bacteria</taxon>
        <taxon>Bacillati</taxon>
        <taxon>Bacillota</taxon>
        <taxon>Bacilli</taxon>
        <taxon>Bacillales</taxon>
        <taxon>Alicyclobacillaceae</taxon>
        <taxon>Alicyclobacillus</taxon>
    </lineage>
</organism>
<dbReference type="PROSITE" id="PS00758">
    <property type="entry name" value="ARGE_DAPE_CPG2_1"/>
    <property type="match status" value="1"/>
</dbReference>
<dbReference type="InterPro" id="IPR011650">
    <property type="entry name" value="Peptidase_M20_dimer"/>
</dbReference>
<dbReference type="InterPro" id="IPR036264">
    <property type="entry name" value="Bact_exopeptidase_dim_dom"/>
</dbReference>
<dbReference type="KEGG" id="afx:JZ786_21975"/>
<comment type="cofactor">
    <cofactor evidence="1">
        <name>Zn(2+)</name>
        <dbReference type="ChEBI" id="CHEBI:29105"/>
    </cofactor>
</comment>
<evidence type="ECO:0000313" key="8">
    <source>
        <dbReference type="Proteomes" id="UP000663505"/>
    </source>
</evidence>
<evidence type="ECO:0000256" key="4">
    <source>
        <dbReference type="ARBA" id="ARBA00022833"/>
    </source>
</evidence>
<dbReference type="SUPFAM" id="SSF55031">
    <property type="entry name" value="Bacterial exopeptidase dimerisation domain"/>
    <property type="match status" value="1"/>
</dbReference>
<dbReference type="CDD" id="cd03885">
    <property type="entry name" value="M20_CPDG2"/>
    <property type="match status" value="1"/>
</dbReference>
<gene>
    <name evidence="7" type="ORF">JZ786_21975</name>
</gene>
<evidence type="ECO:0000256" key="3">
    <source>
        <dbReference type="ARBA" id="ARBA00022801"/>
    </source>
</evidence>
<evidence type="ECO:0000256" key="5">
    <source>
        <dbReference type="PIRSR" id="PIRSR037238-1"/>
    </source>
</evidence>
<evidence type="ECO:0000313" key="7">
    <source>
        <dbReference type="EMBL" id="QSO50053.1"/>
    </source>
</evidence>
<dbReference type="Pfam" id="PF01546">
    <property type="entry name" value="Peptidase_M20"/>
    <property type="match status" value="1"/>
</dbReference>
<dbReference type="Gene3D" id="3.30.70.360">
    <property type="match status" value="1"/>
</dbReference>